<feature type="transmembrane region" description="Helical" evidence="6">
    <location>
        <begin position="55"/>
        <end position="76"/>
    </location>
</feature>
<evidence type="ECO:0000313" key="7">
    <source>
        <dbReference type="EMBL" id="QPG68093.1"/>
    </source>
</evidence>
<keyword evidence="8" id="KW-1185">Reference proteome</keyword>
<comment type="subcellular location">
    <subcellularLocation>
        <location evidence="1">Membrane</location>
        <topology evidence="1">Multi-pass membrane protein</topology>
    </subcellularLocation>
</comment>
<reference evidence="7 8" key="1">
    <citation type="journal article" date="2019" name="BMC Evol. Biol.">
        <title>Comparative genomics of Mycobacterium mucogenicum and Mycobacterium neoaurum clade members emphasizing tRNA and non-coding RNA.</title>
        <authorList>
            <person name="Behra P.R.K."/>
            <person name="Pettersson B.M.F."/>
            <person name="Das S."/>
            <person name="Dasgupta S."/>
            <person name="Kirsebom L.A."/>
        </authorList>
    </citation>
    <scope>NUCLEOTIDE SEQUENCE [LARGE SCALE GENOMIC DNA]</scope>
    <source>
        <strain evidence="7 8">DSM 44124</strain>
    </source>
</reference>
<feature type="compositionally biased region" description="Gly residues" evidence="5">
    <location>
        <begin position="294"/>
        <end position="304"/>
    </location>
</feature>
<proteinExistence type="predicted"/>
<dbReference type="RefSeq" id="WP_191295036.1">
    <property type="nucleotide sequence ID" value="NZ_ANBS01000020.1"/>
</dbReference>
<evidence type="ECO:0000256" key="5">
    <source>
        <dbReference type="SAM" id="MobiDB-lite"/>
    </source>
</evidence>
<evidence type="ECO:0000313" key="8">
    <source>
        <dbReference type="Proteomes" id="UP000309231"/>
    </source>
</evidence>
<evidence type="ECO:0000256" key="6">
    <source>
        <dbReference type="SAM" id="Phobius"/>
    </source>
</evidence>
<dbReference type="AlphaFoldDB" id="A0A8E4W1F6"/>
<dbReference type="PANTHER" id="PTHR33514">
    <property type="entry name" value="PROTEIN ABCI12, CHLOROPLASTIC"/>
    <property type="match status" value="1"/>
</dbReference>
<dbReference type="KEGG" id="mmuc:C1S78_021745"/>
<reference evidence="7 8" key="2">
    <citation type="journal article" date="2019" name="Sci. Rep.">
        <title>Insight into the biology of Mycobacterium mucogenicum and Mycobacterium neoaurum clade members.</title>
        <authorList>
            <person name="Behra P.R.K."/>
            <person name="Pettersson B.M.F."/>
            <person name="Ramesh M."/>
            <person name="Dasgupta S."/>
            <person name="Kirsebom L.A."/>
        </authorList>
    </citation>
    <scope>NUCLEOTIDE SEQUENCE [LARGE SCALE GENOMIC DNA]</scope>
    <source>
        <strain evidence="7 8">DSM 44124</strain>
    </source>
</reference>
<sequence>MTRRAPVRHRGKRPLVLLRPVPGTSPVHSLWAGTKIIILVAAAVLLAVDPSPIPIVAVGVLTLAAIWLADIPRSAFPSIPPAMWAVVGIGAVFLASTGGAPVVVVAGLHAGLGGLLQFLQLSALTIVLLLSGAVLSWTTDVADVAPALATLGRPLRALSIPVDDLAVALSLALRSFPMLIDEFRVVNAARTLRPTPQLRAIRRVRQGLRDGADLVATATAMMLRRADEIGDAIAARGGTGQLTAARTKLGRSDWIALAIAAAVCATAVGLDVITGGIGCAPGLPPGFGPPPSGLMGGAGSGGLPPGCNPPAH</sequence>
<feature type="transmembrane region" description="Helical" evidence="6">
    <location>
        <begin position="30"/>
        <end position="48"/>
    </location>
</feature>
<dbReference type="GeneID" id="76727572"/>
<evidence type="ECO:0000256" key="1">
    <source>
        <dbReference type="ARBA" id="ARBA00004141"/>
    </source>
</evidence>
<dbReference type="InterPro" id="IPR003339">
    <property type="entry name" value="ABC/ECF_trnsptr_transmembrane"/>
</dbReference>
<dbReference type="Pfam" id="PF02361">
    <property type="entry name" value="CbiQ"/>
    <property type="match status" value="1"/>
</dbReference>
<organism evidence="7 8">
    <name type="scientific">Mycolicibacterium mucogenicum DSM 44124</name>
    <dbReference type="NCBI Taxonomy" id="1226753"/>
    <lineage>
        <taxon>Bacteria</taxon>
        <taxon>Bacillati</taxon>
        <taxon>Actinomycetota</taxon>
        <taxon>Actinomycetes</taxon>
        <taxon>Mycobacteriales</taxon>
        <taxon>Mycobacteriaceae</taxon>
        <taxon>Mycolicibacterium</taxon>
    </lineage>
</organism>
<accession>A0A8E4W1F6</accession>
<feature type="region of interest" description="Disordered" evidence="5">
    <location>
        <begin position="290"/>
        <end position="312"/>
    </location>
</feature>
<dbReference type="GO" id="GO:0005886">
    <property type="term" value="C:plasma membrane"/>
    <property type="evidence" value="ECO:0007669"/>
    <property type="project" value="UniProtKB-ARBA"/>
</dbReference>
<dbReference type="PANTHER" id="PTHR33514:SF13">
    <property type="entry name" value="PROTEIN ABCI12, CHLOROPLASTIC"/>
    <property type="match status" value="1"/>
</dbReference>
<name>A0A8E4W1F6_MYCMU</name>
<dbReference type="CDD" id="cd16914">
    <property type="entry name" value="EcfT"/>
    <property type="match status" value="1"/>
</dbReference>
<keyword evidence="2 6" id="KW-0812">Transmembrane</keyword>
<keyword evidence="3 6" id="KW-1133">Transmembrane helix</keyword>
<keyword evidence="4 6" id="KW-0472">Membrane</keyword>
<evidence type="ECO:0000256" key="2">
    <source>
        <dbReference type="ARBA" id="ARBA00022692"/>
    </source>
</evidence>
<dbReference type="Proteomes" id="UP000309231">
    <property type="component" value="Chromosome"/>
</dbReference>
<protein>
    <submittedName>
        <fullName evidence="7">Energy-coupling factor transporter transmembrane protein EcfT</fullName>
    </submittedName>
</protein>
<evidence type="ECO:0000256" key="3">
    <source>
        <dbReference type="ARBA" id="ARBA00022989"/>
    </source>
</evidence>
<gene>
    <name evidence="7" type="ORF">C1S78_021745</name>
</gene>
<evidence type="ECO:0000256" key="4">
    <source>
        <dbReference type="ARBA" id="ARBA00023136"/>
    </source>
</evidence>
<dbReference type="EMBL" id="CP062008">
    <property type="protein sequence ID" value="QPG68093.1"/>
    <property type="molecule type" value="Genomic_DNA"/>
</dbReference>
<feature type="transmembrane region" description="Helical" evidence="6">
    <location>
        <begin position="254"/>
        <end position="277"/>
    </location>
</feature>
<feature type="transmembrane region" description="Helical" evidence="6">
    <location>
        <begin position="118"/>
        <end position="137"/>
    </location>
</feature>
<feature type="transmembrane region" description="Helical" evidence="6">
    <location>
        <begin position="82"/>
        <end position="106"/>
    </location>
</feature>